<comment type="caution">
    <text evidence="2">The sequence shown here is derived from an EMBL/GenBank/DDBJ whole genome shotgun (WGS) entry which is preliminary data.</text>
</comment>
<sequence length="330" mass="35841">MANANGAAKSLEDMLKENREKQKAQKLAEQIFGRRSKTPAGPKPKPGPGASLASRVGVAKRTASLPRTNSAPPRNPRNAAPQHFNRPPRNENLNHRPSYTQPLSDPVPVGRSNGAPVFDAAPANGSGVSIRGAAALPNVVIASNFAPGTSAADIESVMLDVGGQMTECRLLTSLPTVVAEMTFVDKAGAETVINTFNNKKADGRTLHVYWKHSGTGPRGVEAEPEPAPSAVEDTMEVDENAEAREAENRLREERRGNNAREPRDGYPAGPKGDRGYEDDYYRGPRRAEPAWQDGRYGFGGGDRYGPRGRYRDEGRMYSDRMGRGGQRWRP</sequence>
<keyword evidence="3" id="KW-1185">Reference proteome</keyword>
<feature type="region of interest" description="Disordered" evidence="1">
    <location>
        <begin position="1"/>
        <end position="101"/>
    </location>
</feature>
<dbReference type="SUPFAM" id="SSF54928">
    <property type="entry name" value="RNA-binding domain, RBD"/>
    <property type="match status" value="1"/>
</dbReference>
<evidence type="ECO:0000256" key="1">
    <source>
        <dbReference type="SAM" id="MobiDB-lite"/>
    </source>
</evidence>
<evidence type="ECO:0008006" key="4">
    <source>
        <dbReference type="Google" id="ProtNLM"/>
    </source>
</evidence>
<evidence type="ECO:0000313" key="3">
    <source>
        <dbReference type="Proteomes" id="UP001296104"/>
    </source>
</evidence>
<evidence type="ECO:0000313" key="2">
    <source>
        <dbReference type="EMBL" id="CAK3814051.1"/>
    </source>
</evidence>
<dbReference type="EMBL" id="CAVMBE010000004">
    <property type="protein sequence ID" value="CAK3814051.1"/>
    <property type="molecule type" value="Genomic_DNA"/>
</dbReference>
<protein>
    <recommendedName>
        <fullName evidence="4">RRM domain-containing protein</fullName>
    </recommendedName>
</protein>
<dbReference type="Proteomes" id="UP001296104">
    <property type="component" value="Unassembled WGS sequence"/>
</dbReference>
<feature type="region of interest" description="Disordered" evidence="1">
    <location>
        <begin position="214"/>
        <end position="330"/>
    </location>
</feature>
<feature type="compositionally biased region" description="Basic and acidic residues" evidence="1">
    <location>
        <begin position="271"/>
        <end position="288"/>
    </location>
</feature>
<proteinExistence type="predicted"/>
<feature type="compositionally biased region" description="Basic and acidic residues" evidence="1">
    <location>
        <begin position="10"/>
        <end position="23"/>
    </location>
</feature>
<dbReference type="Gene3D" id="3.30.70.330">
    <property type="match status" value="1"/>
</dbReference>
<feature type="compositionally biased region" description="Basic and acidic residues" evidence="1">
    <location>
        <begin position="309"/>
        <end position="322"/>
    </location>
</feature>
<name>A0AAI9E7L1_9PEZI</name>
<gene>
    <name evidence="2" type="ORF">LECACI_7A001073</name>
</gene>
<reference evidence="2" key="1">
    <citation type="submission" date="2023-11" db="EMBL/GenBank/DDBJ databases">
        <authorList>
            <person name="Alioto T."/>
            <person name="Alioto T."/>
            <person name="Gomez Garrido J."/>
        </authorList>
    </citation>
    <scope>NUCLEOTIDE SEQUENCE</scope>
</reference>
<dbReference type="InterPro" id="IPR012677">
    <property type="entry name" value="Nucleotide-bd_a/b_plait_sf"/>
</dbReference>
<dbReference type="GO" id="GO:0003676">
    <property type="term" value="F:nucleic acid binding"/>
    <property type="evidence" value="ECO:0007669"/>
    <property type="project" value="InterPro"/>
</dbReference>
<feature type="compositionally biased region" description="Basic and acidic residues" evidence="1">
    <location>
        <begin position="241"/>
        <end position="264"/>
    </location>
</feature>
<feature type="compositionally biased region" description="Low complexity" evidence="1">
    <location>
        <begin position="66"/>
        <end position="81"/>
    </location>
</feature>
<accession>A0AAI9E7L1</accession>
<dbReference type="InterPro" id="IPR035979">
    <property type="entry name" value="RBD_domain_sf"/>
</dbReference>
<organism evidence="2 3">
    <name type="scientific">Lecanosticta acicola</name>
    <dbReference type="NCBI Taxonomy" id="111012"/>
    <lineage>
        <taxon>Eukaryota</taxon>
        <taxon>Fungi</taxon>
        <taxon>Dikarya</taxon>
        <taxon>Ascomycota</taxon>
        <taxon>Pezizomycotina</taxon>
        <taxon>Dothideomycetes</taxon>
        <taxon>Dothideomycetidae</taxon>
        <taxon>Mycosphaerellales</taxon>
        <taxon>Mycosphaerellaceae</taxon>
        <taxon>Lecanosticta</taxon>
    </lineage>
</organism>
<dbReference type="AlphaFoldDB" id="A0AAI9E7L1"/>